<accession>A0A327ZXT9</accession>
<protein>
    <recommendedName>
        <fullName evidence="5">Cell-wall binding lipoprotein</fullName>
    </recommendedName>
</protein>
<evidence type="ECO:0008006" key="5">
    <source>
        <dbReference type="Google" id="ProtNLM"/>
    </source>
</evidence>
<keyword evidence="1" id="KW-0175">Coiled coil</keyword>
<dbReference type="InterPro" id="IPR036785">
    <property type="entry name" value="YkyA-like_sf"/>
</dbReference>
<feature type="signal peptide" evidence="2">
    <location>
        <begin position="1"/>
        <end position="26"/>
    </location>
</feature>
<feature type="chain" id="PRO_5038443189" description="Cell-wall binding lipoprotein" evidence="2">
    <location>
        <begin position="27"/>
        <end position="212"/>
    </location>
</feature>
<dbReference type="InterPro" id="IPR019454">
    <property type="entry name" value="Lipoprot_YkyA-like"/>
</dbReference>
<dbReference type="Gene3D" id="1.20.120.570">
    <property type="entry name" value="YkyA-like"/>
    <property type="match status" value="1"/>
</dbReference>
<dbReference type="Proteomes" id="UP000249808">
    <property type="component" value="Unassembled WGS sequence"/>
</dbReference>
<dbReference type="SUPFAM" id="SSF140423">
    <property type="entry name" value="MW0975(SA0943)-like"/>
    <property type="match status" value="1"/>
</dbReference>
<proteinExistence type="predicted"/>
<evidence type="ECO:0000256" key="2">
    <source>
        <dbReference type="SAM" id="SignalP"/>
    </source>
</evidence>
<dbReference type="EMBL" id="PZJH01000001">
    <property type="protein sequence ID" value="RAK46334.1"/>
    <property type="molecule type" value="Genomic_DNA"/>
</dbReference>
<dbReference type="AlphaFoldDB" id="A0A327ZXT9"/>
<comment type="caution">
    <text evidence="3">The sequence shown here is derived from an EMBL/GenBank/DDBJ whole genome shotgun (WGS) entry which is preliminary data.</text>
</comment>
<feature type="coiled-coil region" evidence="1">
    <location>
        <begin position="38"/>
        <end position="72"/>
    </location>
</feature>
<evidence type="ECO:0000313" key="4">
    <source>
        <dbReference type="Proteomes" id="UP000249808"/>
    </source>
</evidence>
<gene>
    <name evidence="3" type="ORF">BHU61_02470</name>
</gene>
<evidence type="ECO:0000313" key="3">
    <source>
        <dbReference type="EMBL" id="RAK46334.1"/>
    </source>
</evidence>
<dbReference type="PROSITE" id="PS51257">
    <property type="entry name" value="PROKAR_LIPOPROTEIN"/>
    <property type="match status" value="1"/>
</dbReference>
<evidence type="ECO:0000256" key="1">
    <source>
        <dbReference type="SAM" id="Coils"/>
    </source>
</evidence>
<name>A0A327ZXT9_9STAP</name>
<keyword evidence="2" id="KW-0732">Signal</keyword>
<dbReference type="Pfam" id="PF10368">
    <property type="entry name" value="YkyA"/>
    <property type="match status" value="1"/>
</dbReference>
<organism evidence="3 4">
    <name type="scientific">Macrococcus epidermidis</name>
    <dbReference type="NCBI Taxonomy" id="1902580"/>
    <lineage>
        <taxon>Bacteria</taxon>
        <taxon>Bacillati</taxon>
        <taxon>Bacillota</taxon>
        <taxon>Bacilli</taxon>
        <taxon>Bacillales</taxon>
        <taxon>Staphylococcaceae</taxon>
        <taxon>Macrococcus</taxon>
    </lineage>
</organism>
<sequence length="212" mass="24485">MLMKRVKGIILVFFVVILAACTNKTANLEAFYQKIDEANTKEQQIVSVSEKLEKLENNKLQLFNKVNKAKSGEMTGLADQLIKNTSERKAIAKKETEIMLKSKEIFDNSKKDAKAIEDKTQKQQVEKLVSALDEKYAKHSNLMTSYQNILNKENELFNYLKEDTLDKNVVNEKINVVSKLYKQFQTKTDDYTKITRLVEQNKKPIVETLNKN</sequence>
<keyword evidence="4" id="KW-1185">Reference proteome</keyword>
<reference evidence="3 4" key="1">
    <citation type="journal article" date="2018" name="Front. Microbiol.">
        <title>Description and Comparative Genomics of Macrococcus caseolyticus subsp. hominis subsp. nov., Macrococcus goetzii sp. nov., Macrococcus epidermidis sp. nov., and Macrococcus bohemicus sp. nov., Novel Macrococci From Human Clinical Material With Virulence Potential and Suspected Uptake of Foreign DNA by Natural Transformation.</title>
        <authorList>
            <person name="Maslanova I."/>
            <person name="Wertheimer Z."/>
            <person name="Sedlacek I."/>
            <person name="Svec P."/>
            <person name="Indrakova A."/>
            <person name="Kovarovic V."/>
            <person name="Schumann P."/>
            <person name="Sproer C."/>
            <person name="Kralova S."/>
            <person name="Sedo O."/>
            <person name="Kristofova L."/>
            <person name="Vrbovska V."/>
            <person name="Fuzik T."/>
            <person name="Petras P."/>
            <person name="Zdrahal Z."/>
            <person name="Ruzickova V."/>
            <person name="Doskar J."/>
            <person name="Pantucek R."/>
        </authorList>
    </citation>
    <scope>NUCLEOTIDE SEQUENCE [LARGE SCALE GENOMIC DNA]</scope>
    <source>
        <strain evidence="3 4">01/688</strain>
    </source>
</reference>